<comment type="caution">
    <text evidence="2">The sequence shown here is derived from an EMBL/GenBank/DDBJ whole genome shotgun (WGS) entry which is preliminary data.</text>
</comment>
<evidence type="ECO:0000256" key="1">
    <source>
        <dbReference type="SAM" id="SignalP"/>
    </source>
</evidence>
<dbReference type="InParanoid" id="A8PQX9"/>
<dbReference type="RefSeq" id="XP_001732760.1">
    <property type="nucleotide sequence ID" value="XM_001732708.1"/>
</dbReference>
<accession>A8PQX9</accession>
<sequence length="230" mass="25960">MFKFIALLASVAIAVSSAAPTKHESIQCKPVGEPLKLFSTGYDSSTTFKIADAPVKGEKYPRLVPVDSTSDTFQRYNCTYPGGKLSRYHYDPDFSDDFYGQLRSTSKKDFCVTAGCSWTHKDSPAWVAAQHKASCEFDDKHCTPEVCAAKLEPCATEASDRLRRQWFDFFTFEKDSVPRMQLLGNELDEQAQVLPFTKSYAVFGPAMGKHWYSEAHPYLGKKEYEGFKHK</sequence>
<feature type="signal peptide" evidence="1">
    <location>
        <begin position="1"/>
        <end position="18"/>
    </location>
</feature>
<dbReference type="EMBL" id="AAYY01000001">
    <property type="protein sequence ID" value="EDP45546.1"/>
    <property type="molecule type" value="Genomic_DNA"/>
</dbReference>
<dbReference type="Proteomes" id="UP000008837">
    <property type="component" value="Unassembled WGS sequence"/>
</dbReference>
<dbReference type="VEuPathDB" id="FungiDB:MGL_0535"/>
<evidence type="ECO:0000313" key="2">
    <source>
        <dbReference type="EMBL" id="EDP45546.1"/>
    </source>
</evidence>
<protein>
    <submittedName>
        <fullName evidence="2">Uncharacterized protein</fullName>
    </submittedName>
</protein>
<reference evidence="2 3" key="1">
    <citation type="journal article" date="2007" name="Proc. Natl. Acad. Sci. U.S.A.">
        <title>Dandruff-associated Malassezia genomes reveal convergent and divergent virulence traits shared with plant and human fungal pathogens.</title>
        <authorList>
            <person name="Xu J."/>
            <person name="Saunders C.W."/>
            <person name="Hu P."/>
            <person name="Grant R.A."/>
            <person name="Boekhout T."/>
            <person name="Kuramae E.E."/>
            <person name="Kronstad J.W."/>
            <person name="Deangelis Y.M."/>
            <person name="Reeder N.L."/>
            <person name="Johnstone K.R."/>
            <person name="Leland M."/>
            <person name="Fieno A.M."/>
            <person name="Begley W.M."/>
            <person name="Sun Y."/>
            <person name="Lacey M.P."/>
            <person name="Chaudhary T."/>
            <person name="Keough T."/>
            <person name="Chu L."/>
            <person name="Sears R."/>
            <person name="Yuan B."/>
            <person name="Dawson T.L.Jr."/>
        </authorList>
    </citation>
    <scope>NUCLEOTIDE SEQUENCE [LARGE SCALE GENOMIC DNA]</scope>
    <source>
        <strain evidence="3">ATCC MYA-4612 / CBS 7966</strain>
    </source>
</reference>
<evidence type="ECO:0000313" key="3">
    <source>
        <dbReference type="Proteomes" id="UP000008837"/>
    </source>
</evidence>
<proteinExistence type="predicted"/>
<dbReference type="OrthoDB" id="3349465at2759"/>
<organism evidence="2 3">
    <name type="scientific">Malassezia globosa (strain ATCC MYA-4612 / CBS 7966)</name>
    <name type="common">Dandruff-associated fungus</name>
    <dbReference type="NCBI Taxonomy" id="425265"/>
    <lineage>
        <taxon>Eukaryota</taxon>
        <taxon>Fungi</taxon>
        <taxon>Dikarya</taxon>
        <taxon>Basidiomycota</taxon>
        <taxon>Ustilaginomycotina</taxon>
        <taxon>Malasseziomycetes</taxon>
        <taxon>Malasseziales</taxon>
        <taxon>Malasseziaceae</taxon>
        <taxon>Malassezia</taxon>
    </lineage>
</organism>
<dbReference type="AlphaFoldDB" id="A8PQX9"/>
<dbReference type="KEGG" id="mgl:MGL_0535"/>
<keyword evidence="3" id="KW-1185">Reference proteome</keyword>
<feature type="chain" id="PRO_5002727835" evidence="1">
    <location>
        <begin position="19"/>
        <end position="230"/>
    </location>
</feature>
<name>A8PQX9_MALGO</name>
<gene>
    <name evidence="2" type="ORF">MGL_0535</name>
</gene>
<keyword evidence="1" id="KW-0732">Signal</keyword>
<dbReference type="GeneID" id="5857066"/>